<dbReference type="OrthoDB" id="5089539at2759"/>
<proteinExistence type="predicted"/>
<protein>
    <submittedName>
        <fullName evidence="2">Uncharacterized protein</fullName>
    </submittedName>
</protein>
<comment type="caution">
    <text evidence="2">The sequence shown here is derived from an EMBL/GenBank/DDBJ whole genome shotgun (WGS) entry which is preliminary data.</text>
</comment>
<evidence type="ECO:0000256" key="1">
    <source>
        <dbReference type="SAM" id="MobiDB-lite"/>
    </source>
</evidence>
<gene>
    <name evidence="2" type="ORF">FBEOM_8698</name>
</gene>
<evidence type="ECO:0000313" key="3">
    <source>
        <dbReference type="Proteomes" id="UP000730481"/>
    </source>
</evidence>
<name>A0A9P5DU88_9HYPO</name>
<dbReference type="EMBL" id="PVQB02000418">
    <property type="protein sequence ID" value="KAF4337421.1"/>
    <property type="molecule type" value="Genomic_DNA"/>
</dbReference>
<sequence>MPSTKRRSIRLQTVDNDKLADSEFDLKPTLTPKRQIKTPKSKLCIGVPICKPCGRPRQQHHQQLMSDQQVARKLHWHMRRSTMGKRVGDAARTIFLLSRQWPWELVKGFAPAKWGIEVLESMRKLSRILKRNTAMNNYGKDFQVVKDFLRNCAMKRDRKYPRLKTSDVLDACAHFNNDDYVRRETIQITATAKIERYKAKSRDESVEVKDESESDAIEVDAIASDMDSDDEWEDWIGYTDFGDDVGISEQKDTAATTKRSRSPSCSISQDPKRARTSEPNRPRPQNFSDLMASLQVLQTDKQKELENITTLLREVTASIQASETSQTNTTNATIKKLCSDVKVYETEREKILKGRKFVEEHHEDMAMGADDLAKTLQQYTSRLEECDKLTAQANADVLEELDQIAQQDFDLKDEEERLEGREKEVLEDVGHYGVIGTMMRLGPGGMAELLGRLEGNGVSLVEMAESIMNESE</sequence>
<reference evidence="2" key="1">
    <citation type="journal article" date="2017" name="Mycologia">
        <title>Fusarium algeriense, sp. nov., a novel toxigenic crown rot pathogen of durum wheat from Algeria is nested in the Fusarium burgessii species complex.</title>
        <authorList>
            <person name="Laraba I."/>
            <person name="Keddad A."/>
            <person name="Boureghda H."/>
            <person name="Abdallah N."/>
            <person name="Vaughan M.M."/>
            <person name="Proctor R.H."/>
            <person name="Busman M."/>
            <person name="O'Donnell K."/>
        </authorList>
    </citation>
    <scope>NUCLEOTIDE SEQUENCE</scope>
    <source>
        <strain evidence="2">NRRL 25174</strain>
    </source>
</reference>
<feature type="compositionally biased region" description="Polar residues" evidence="1">
    <location>
        <begin position="253"/>
        <end position="269"/>
    </location>
</feature>
<organism evidence="2 3">
    <name type="scientific">Fusarium beomiforme</name>
    <dbReference type="NCBI Taxonomy" id="44412"/>
    <lineage>
        <taxon>Eukaryota</taxon>
        <taxon>Fungi</taxon>
        <taxon>Dikarya</taxon>
        <taxon>Ascomycota</taxon>
        <taxon>Pezizomycotina</taxon>
        <taxon>Sordariomycetes</taxon>
        <taxon>Hypocreomycetidae</taxon>
        <taxon>Hypocreales</taxon>
        <taxon>Nectriaceae</taxon>
        <taxon>Fusarium</taxon>
        <taxon>Fusarium burgessii species complex</taxon>
    </lineage>
</organism>
<reference evidence="2" key="2">
    <citation type="submission" date="2020-02" db="EMBL/GenBank/DDBJ databases">
        <title>Identification and distribution of gene clusters putatively required for synthesis of sphingolipid metabolism inhibitors in phylogenetically diverse species of the filamentous fungus Fusarium.</title>
        <authorList>
            <person name="Kim H.-S."/>
            <person name="Busman M."/>
            <person name="Brown D.W."/>
            <person name="Divon H."/>
            <person name="Uhlig S."/>
            <person name="Proctor R.H."/>
        </authorList>
    </citation>
    <scope>NUCLEOTIDE SEQUENCE</scope>
    <source>
        <strain evidence="2">NRRL 25174</strain>
    </source>
</reference>
<keyword evidence="3" id="KW-1185">Reference proteome</keyword>
<accession>A0A9P5DU88</accession>
<feature type="compositionally biased region" description="Basic and acidic residues" evidence="1">
    <location>
        <begin position="270"/>
        <end position="281"/>
    </location>
</feature>
<evidence type="ECO:0000313" key="2">
    <source>
        <dbReference type="EMBL" id="KAF4337421.1"/>
    </source>
</evidence>
<dbReference type="Proteomes" id="UP000730481">
    <property type="component" value="Unassembled WGS sequence"/>
</dbReference>
<dbReference type="AlphaFoldDB" id="A0A9P5DU88"/>
<feature type="region of interest" description="Disordered" evidence="1">
    <location>
        <begin position="247"/>
        <end position="286"/>
    </location>
</feature>